<keyword evidence="14 16" id="KW-0141">cGMP biosynthesis</keyword>
<dbReference type="PANTHER" id="PTHR11920:SF494">
    <property type="entry name" value="ATRIAL NATRIURETIC PEPTIDE RECEPTOR 2"/>
    <property type="match status" value="1"/>
</dbReference>
<dbReference type="InterPro" id="IPR028082">
    <property type="entry name" value="Peripla_BP_I"/>
</dbReference>
<dbReference type="PROSITE" id="PS50011">
    <property type="entry name" value="PROTEIN_KINASE_DOM"/>
    <property type="match status" value="1"/>
</dbReference>
<dbReference type="PANTHER" id="PTHR11920">
    <property type="entry name" value="GUANYLYL CYCLASE"/>
    <property type="match status" value="1"/>
</dbReference>
<dbReference type="EnsemblMetazoa" id="G25423.1">
    <property type="protein sequence ID" value="G25423.1:cds"/>
    <property type="gene ID" value="G25423"/>
</dbReference>
<dbReference type="Pfam" id="PF07714">
    <property type="entry name" value="PK_Tyr_Ser-Thr"/>
    <property type="match status" value="1"/>
</dbReference>
<dbReference type="Gene3D" id="1.10.510.10">
    <property type="entry name" value="Transferase(Phosphotransferase) domain 1"/>
    <property type="match status" value="1"/>
</dbReference>
<dbReference type="SUPFAM" id="SSF56112">
    <property type="entry name" value="Protein kinase-like (PK-like)"/>
    <property type="match status" value="1"/>
</dbReference>
<keyword evidence="12" id="KW-0325">Glycoprotein</keyword>
<dbReference type="InterPro" id="IPR018297">
    <property type="entry name" value="A/G_cyclase_CS"/>
</dbReference>
<evidence type="ECO:0000256" key="1">
    <source>
        <dbReference type="ARBA" id="ARBA00001436"/>
    </source>
</evidence>
<dbReference type="GO" id="GO:0005886">
    <property type="term" value="C:plasma membrane"/>
    <property type="evidence" value="ECO:0007669"/>
    <property type="project" value="UniProtKB-SubCell"/>
</dbReference>
<evidence type="ECO:0000256" key="11">
    <source>
        <dbReference type="ARBA" id="ARBA00023170"/>
    </source>
</evidence>
<keyword evidence="7" id="KW-0547">Nucleotide-binding</keyword>
<keyword evidence="8" id="KW-1133">Transmembrane helix</keyword>
<evidence type="ECO:0000256" key="6">
    <source>
        <dbReference type="ARBA" id="ARBA00022729"/>
    </source>
</evidence>
<evidence type="ECO:0000259" key="19">
    <source>
        <dbReference type="PROSITE" id="PS50125"/>
    </source>
</evidence>
<feature type="domain" description="Guanylate cyclase" evidence="19">
    <location>
        <begin position="848"/>
        <end position="978"/>
    </location>
</feature>
<keyword evidence="10" id="KW-0472">Membrane</keyword>
<dbReference type="OMA" id="LICDMIK"/>
<dbReference type="GO" id="GO:0007168">
    <property type="term" value="P:receptor guanylyl cyclase signaling pathway"/>
    <property type="evidence" value="ECO:0007669"/>
    <property type="project" value="TreeGrafter"/>
</dbReference>
<comment type="subcellular location">
    <subcellularLocation>
        <location evidence="2">Cell membrane</location>
        <topology evidence="2">Single-pass type I membrane protein</topology>
    </subcellularLocation>
</comment>
<sequence>MFFLKLFPLLVLCNINSIRTKEPEITLSVILTKGTRSPWGLVKTEKAIEMGNRRLRELLAGLATIKSHTVTSEYIGCSRKDIGALGAELYHVRNTSVFIGPGCSSGVDVVGRMSTSWNIPLLTPVGIDSLFDNKTVFPTLTRLSFSFDGIGRFYLKLFEKFGWTDIALLTDYYVSTGAAMVGLQSDSLVRVFSKSELRTTLIVNHDLSLKAALTKATKVSRVIVSVVGIRRLRVLLLEAREMGMTNGDYVFLFFKSYSPLLTDIWYVEGDKNNDAAKEAFNALLVSMPTVRRSPAFLAFDQELKNYSLAKFDFDFDTEGADVNHYIVAYHDAFLIYGKTIKEMIIEGMDIFDGRQVTRRIRNKTYNNLISGNLRINDNGDAEKDLSIYDLDPNGDISSVGVYAGDEAVVYMNYSQGIHWPGNKGPPKNRPRCGFTGDDPICFPEESDFLAAVVTATFSVVFVTVFIVGTFTYRHLKLQMDLQNNWWRIPWESLKSVSERESSCIMNSKLSMIHMNSSEHDEPKDKMNKYFKGSIVSVSVTKVRHFHPSRSQLMDLLNLRNVHCVNLTKFYGLTQNNTKLYIVSEACSRGTLKDILHNSSFKINKDLQTSLICDMIKGCSYLHASPVRYHGSLTSQDCLIDKRFVLKITGFGLPEIRTSDHKTDKQQLFYVAPEVLRNAIREPNFLVFQSADVYSFGVILYEILTRKEPFEDDLQYSSIDEIIEKIKSIPSFTSPFKADVEEYVENSLLNLMYSCLEGEAEHRPTFAKISKESKRNKWGISGENFLDILLFRMEEYANNLEHIAEERMHAFLDEKRRSDELLYQVLPRSIARDLIRGHKVEAEAYQCVTIYFSDIVGFTAISAMSNPMQIVDMLNDLYTCFDTVLEKYDVYKVETIGDAYMVVSGLPLRNGNEHVTEIAKMSVAILDSVNDFHIRHLPDVQLRARIGIHSGPVCAGVVGKKMPRYCLFGDTVNTASRMESNGEAMKIHVSSTTRNLLQSSDLFVLQERGSIAIKGKGDMTTYWLMAREATL</sequence>
<dbReference type="InterPro" id="IPR001170">
    <property type="entry name" value="ANPR/GUC"/>
</dbReference>
<dbReference type="InterPro" id="IPR001245">
    <property type="entry name" value="Ser-Thr/Tyr_kinase_cat_dom"/>
</dbReference>
<name>A0A8W8L115_MAGGI</name>
<keyword evidence="11" id="KW-0675">Receptor</keyword>
<dbReference type="GO" id="GO:0004383">
    <property type="term" value="F:guanylate cyclase activity"/>
    <property type="evidence" value="ECO:0007669"/>
    <property type="project" value="UniProtKB-EC"/>
</dbReference>
<dbReference type="GO" id="GO:0005525">
    <property type="term" value="F:GTP binding"/>
    <property type="evidence" value="ECO:0007669"/>
    <property type="project" value="UniProtKB-KW"/>
</dbReference>
<dbReference type="Gene3D" id="3.30.70.1230">
    <property type="entry name" value="Nucleotide cyclase"/>
    <property type="match status" value="1"/>
</dbReference>
<dbReference type="Proteomes" id="UP000005408">
    <property type="component" value="Unassembled WGS sequence"/>
</dbReference>
<dbReference type="Pfam" id="PF00211">
    <property type="entry name" value="Guanylate_cyc"/>
    <property type="match status" value="1"/>
</dbReference>
<keyword evidence="4" id="KW-1003">Cell membrane</keyword>
<dbReference type="CDD" id="cd07302">
    <property type="entry name" value="CHD"/>
    <property type="match status" value="1"/>
</dbReference>
<dbReference type="GO" id="GO:0004672">
    <property type="term" value="F:protein kinase activity"/>
    <property type="evidence" value="ECO:0007669"/>
    <property type="project" value="InterPro"/>
</dbReference>
<comment type="similarity">
    <text evidence="15">Belongs to the adenylyl cyclase class-4/guanylyl cyclase family.</text>
</comment>
<evidence type="ECO:0000256" key="9">
    <source>
        <dbReference type="ARBA" id="ARBA00023134"/>
    </source>
</evidence>
<evidence type="ECO:0000256" key="4">
    <source>
        <dbReference type="ARBA" id="ARBA00022475"/>
    </source>
</evidence>
<dbReference type="InterPro" id="IPR001828">
    <property type="entry name" value="ANF_lig-bd_rcpt"/>
</dbReference>
<evidence type="ECO:0000256" key="8">
    <source>
        <dbReference type="ARBA" id="ARBA00022989"/>
    </source>
</evidence>
<keyword evidence="6 17" id="KW-0732">Signal</keyword>
<dbReference type="InterPro" id="IPR050401">
    <property type="entry name" value="Cyclic_nucleotide_synthase"/>
</dbReference>
<feature type="domain" description="Protein kinase" evidence="18">
    <location>
        <begin position="490"/>
        <end position="785"/>
    </location>
</feature>
<protein>
    <recommendedName>
        <fullName evidence="3 16">Guanylate cyclase</fullName>
        <ecNumber evidence="3 16">4.6.1.2</ecNumber>
    </recommendedName>
</protein>
<evidence type="ECO:0000256" key="14">
    <source>
        <dbReference type="ARBA" id="ARBA00023293"/>
    </source>
</evidence>
<keyword evidence="21" id="KW-1185">Reference proteome</keyword>
<dbReference type="PROSITE" id="PS00452">
    <property type="entry name" value="GUANYLATE_CYCLASE_1"/>
    <property type="match status" value="1"/>
</dbReference>
<dbReference type="InterPro" id="IPR001054">
    <property type="entry name" value="A/G_cyclase"/>
</dbReference>
<evidence type="ECO:0000256" key="15">
    <source>
        <dbReference type="RuleBase" id="RU000405"/>
    </source>
</evidence>
<dbReference type="InterPro" id="IPR011009">
    <property type="entry name" value="Kinase-like_dom_sf"/>
</dbReference>
<dbReference type="InterPro" id="IPR029787">
    <property type="entry name" value="Nucleotide_cyclase"/>
</dbReference>
<dbReference type="PRINTS" id="PR00255">
    <property type="entry name" value="NATPEPTIDER"/>
</dbReference>
<reference evidence="20" key="1">
    <citation type="submission" date="2022-08" db="UniProtKB">
        <authorList>
            <consortium name="EnsemblMetazoa"/>
        </authorList>
    </citation>
    <scope>IDENTIFICATION</scope>
    <source>
        <strain evidence="20">05x7-T-G4-1.051#20</strain>
    </source>
</reference>
<evidence type="ECO:0000259" key="18">
    <source>
        <dbReference type="PROSITE" id="PS50011"/>
    </source>
</evidence>
<dbReference type="SMART" id="SM00044">
    <property type="entry name" value="CYCc"/>
    <property type="match status" value="1"/>
</dbReference>
<dbReference type="EC" id="4.6.1.2" evidence="3 16"/>
<dbReference type="OrthoDB" id="6136634at2759"/>
<evidence type="ECO:0000256" key="16">
    <source>
        <dbReference type="RuleBase" id="RU003431"/>
    </source>
</evidence>
<feature type="chain" id="PRO_5036469367" description="Guanylate cyclase" evidence="17">
    <location>
        <begin position="21"/>
        <end position="1030"/>
    </location>
</feature>
<evidence type="ECO:0000256" key="17">
    <source>
        <dbReference type="SAM" id="SignalP"/>
    </source>
</evidence>
<dbReference type="GO" id="GO:0001653">
    <property type="term" value="F:peptide receptor activity"/>
    <property type="evidence" value="ECO:0007669"/>
    <property type="project" value="TreeGrafter"/>
</dbReference>
<evidence type="ECO:0000256" key="2">
    <source>
        <dbReference type="ARBA" id="ARBA00004251"/>
    </source>
</evidence>
<evidence type="ECO:0000256" key="13">
    <source>
        <dbReference type="ARBA" id="ARBA00023239"/>
    </source>
</evidence>
<dbReference type="GO" id="GO:0004016">
    <property type="term" value="F:adenylate cyclase activity"/>
    <property type="evidence" value="ECO:0007669"/>
    <property type="project" value="TreeGrafter"/>
</dbReference>
<proteinExistence type="inferred from homology"/>
<dbReference type="GO" id="GO:0005524">
    <property type="term" value="F:ATP binding"/>
    <property type="evidence" value="ECO:0007669"/>
    <property type="project" value="InterPro"/>
</dbReference>
<comment type="catalytic activity">
    <reaction evidence="1 16">
        <text>GTP = 3',5'-cyclic GMP + diphosphate</text>
        <dbReference type="Rhea" id="RHEA:13665"/>
        <dbReference type="ChEBI" id="CHEBI:33019"/>
        <dbReference type="ChEBI" id="CHEBI:37565"/>
        <dbReference type="ChEBI" id="CHEBI:57746"/>
        <dbReference type="EC" id="4.6.1.2"/>
    </reaction>
</comment>
<evidence type="ECO:0000256" key="5">
    <source>
        <dbReference type="ARBA" id="ARBA00022692"/>
    </source>
</evidence>
<dbReference type="PROSITE" id="PS50125">
    <property type="entry name" value="GUANYLATE_CYCLASE_2"/>
    <property type="match status" value="1"/>
</dbReference>
<dbReference type="SUPFAM" id="SSF53822">
    <property type="entry name" value="Periplasmic binding protein-like I"/>
    <property type="match status" value="1"/>
</dbReference>
<dbReference type="InterPro" id="IPR000719">
    <property type="entry name" value="Prot_kinase_dom"/>
</dbReference>
<evidence type="ECO:0000256" key="12">
    <source>
        <dbReference type="ARBA" id="ARBA00023180"/>
    </source>
</evidence>
<dbReference type="GO" id="GO:0035556">
    <property type="term" value="P:intracellular signal transduction"/>
    <property type="evidence" value="ECO:0007669"/>
    <property type="project" value="InterPro"/>
</dbReference>
<dbReference type="Gene3D" id="3.40.50.2300">
    <property type="match status" value="2"/>
</dbReference>
<dbReference type="Pfam" id="PF01094">
    <property type="entry name" value="ANF_receptor"/>
    <property type="match status" value="1"/>
</dbReference>
<dbReference type="AlphaFoldDB" id="A0A8W8L115"/>
<keyword evidence="13 15" id="KW-0456">Lyase</keyword>
<dbReference type="SUPFAM" id="SSF55073">
    <property type="entry name" value="Nucleotide cyclase"/>
    <property type="match status" value="1"/>
</dbReference>
<evidence type="ECO:0000313" key="21">
    <source>
        <dbReference type="Proteomes" id="UP000005408"/>
    </source>
</evidence>
<evidence type="ECO:0000256" key="10">
    <source>
        <dbReference type="ARBA" id="ARBA00023136"/>
    </source>
</evidence>
<dbReference type="CDD" id="cd06352">
    <property type="entry name" value="PBP1_NPR_GC-like"/>
    <property type="match status" value="1"/>
</dbReference>
<dbReference type="FunFam" id="3.30.70.1230:FF:000004">
    <property type="entry name" value="Guanylate cyclase"/>
    <property type="match status" value="1"/>
</dbReference>
<feature type="signal peptide" evidence="17">
    <location>
        <begin position="1"/>
        <end position="20"/>
    </location>
</feature>
<keyword evidence="9" id="KW-0342">GTP-binding</keyword>
<keyword evidence="5" id="KW-0812">Transmembrane</keyword>
<organism evidence="20 21">
    <name type="scientific">Magallana gigas</name>
    <name type="common">Pacific oyster</name>
    <name type="synonym">Crassostrea gigas</name>
    <dbReference type="NCBI Taxonomy" id="29159"/>
    <lineage>
        <taxon>Eukaryota</taxon>
        <taxon>Metazoa</taxon>
        <taxon>Spiralia</taxon>
        <taxon>Lophotrochozoa</taxon>
        <taxon>Mollusca</taxon>
        <taxon>Bivalvia</taxon>
        <taxon>Autobranchia</taxon>
        <taxon>Pteriomorphia</taxon>
        <taxon>Ostreida</taxon>
        <taxon>Ostreoidea</taxon>
        <taxon>Ostreidae</taxon>
        <taxon>Magallana</taxon>
    </lineage>
</organism>
<evidence type="ECO:0000256" key="3">
    <source>
        <dbReference type="ARBA" id="ARBA00012202"/>
    </source>
</evidence>
<dbReference type="Gene3D" id="6.10.250.780">
    <property type="match status" value="1"/>
</dbReference>
<evidence type="ECO:0000313" key="20">
    <source>
        <dbReference type="EnsemblMetazoa" id="G25423.1:cds"/>
    </source>
</evidence>
<accession>A0A8W8L115</accession>
<evidence type="ECO:0000256" key="7">
    <source>
        <dbReference type="ARBA" id="ARBA00022741"/>
    </source>
</evidence>